<name>A0A9D2TJ18_9FIRM</name>
<evidence type="ECO:0000313" key="3">
    <source>
        <dbReference type="Proteomes" id="UP000823918"/>
    </source>
</evidence>
<evidence type="ECO:0000313" key="2">
    <source>
        <dbReference type="EMBL" id="HJC71844.1"/>
    </source>
</evidence>
<dbReference type="AlphaFoldDB" id="A0A9D2TJ18"/>
<proteinExistence type="predicted"/>
<evidence type="ECO:0000259" key="1">
    <source>
        <dbReference type="Pfam" id="PF00248"/>
    </source>
</evidence>
<protein>
    <submittedName>
        <fullName evidence="2">Aldo/keto reductase</fullName>
    </submittedName>
</protein>
<feature type="domain" description="NADP-dependent oxidoreductase" evidence="1">
    <location>
        <begin position="9"/>
        <end position="272"/>
    </location>
</feature>
<sequence>MTIFDDIFPLGIGTNRFLIKDKQDEEGLENAALLVANALNAGASYIDVAASYSRGFAAEVCRRAFKKTSAVKHVTVKSSFLADKDSDAALRRVENVFESLDIDHASYYVCWNIASWDQFLQITKKGGLYEGALKAKKQGLVDHLCFSTHASPSDVIKMLETDLFEGVTISFSALNSQIIQPVLDCAEKHQVGVVVMNPLGGGLIPQQAEYFSFLKHPKDTSTIQAALRYVYAHPAVKIALSGMSNQEQLEENLSAFQGEQPEEPHERITRVNTHFSNIEGFCTGCRYCDGCPRGINVFELMQAYNTSLFPKATVMYGRTDPEVLEQIGITSRLKNTFAFLPENSKNPCIACGHCERHCTAHLPIIQRIEKMYQAFHRSCFSHEDMLERLRKLIGNSRKVGFYPGGGYTAYVVSLLAEAFPEETFDISLFDSNSNIWGNVVCGTTVQGPQEILNVKPEMIIVSNYNYGKEIFDSLKHLEKDGIHIKPLHEEFDVPWVF</sequence>
<dbReference type="Gene3D" id="3.20.20.100">
    <property type="entry name" value="NADP-dependent oxidoreductase domain"/>
    <property type="match status" value="1"/>
</dbReference>
<dbReference type="EMBL" id="DWWA01000020">
    <property type="protein sequence ID" value="HJC71844.1"/>
    <property type="molecule type" value="Genomic_DNA"/>
</dbReference>
<reference evidence="2" key="1">
    <citation type="journal article" date="2021" name="PeerJ">
        <title>Extensive microbial diversity within the chicken gut microbiome revealed by metagenomics and culture.</title>
        <authorList>
            <person name="Gilroy R."/>
            <person name="Ravi A."/>
            <person name="Getino M."/>
            <person name="Pursley I."/>
            <person name="Horton D.L."/>
            <person name="Alikhan N.F."/>
            <person name="Baker D."/>
            <person name="Gharbi K."/>
            <person name="Hall N."/>
            <person name="Watson M."/>
            <person name="Adriaenssens E.M."/>
            <person name="Foster-Nyarko E."/>
            <person name="Jarju S."/>
            <person name="Secka A."/>
            <person name="Antonio M."/>
            <person name="Oren A."/>
            <person name="Chaudhuri R.R."/>
            <person name="La Ragione R."/>
            <person name="Hildebrand F."/>
            <person name="Pallen M.J."/>
        </authorList>
    </citation>
    <scope>NUCLEOTIDE SEQUENCE</scope>
    <source>
        <strain evidence="2">5933</strain>
    </source>
</reference>
<accession>A0A9D2TJ18</accession>
<dbReference type="PANTHER" id="PTHR43312">
    <property type="entry name" value="D-THREO-ALDOSE 1-DEHYDROGENASE"/>
    <property type="match status" value="1"/>
</dbReference>
<comment type="caution">
    <text evidence="2">The sequence shown here is derived from an EMBL/GenBank/DDBJ whole genome shotgun (WGS) entry which is preliminary data.</text>
</comment>
<gene>
    <name evidence="2" type="ORF">H9698_03495</name>
</gene>
<reference evidence="2" key="2">
    <citation type="submission" date="2021-04" db="EMBL/GenBank/DDBJ databases">
        <authorList>
            <person name="Gilroy R."/>
        </authorList>
    </citation>
    <scope>NUCLEOTIDE SEQUENCE</scope>
    <source>
        <strain evidence="2">5933</strain>
    </source>
</reference>
<dbReference type="PANTHER" id="PTHR43312:SF1">
    <property type="entry name" value="NADP-DEPENDENT OXIDOREDUCTASE DOMAIN-CONTAINING PROTEIN"/>
    <property type="match status" value="1"/>
</dbReference>
<dbReference type="SUPFAM" id="SSF51430">
    <property type="entry name" value="NAD(P)-linked oxidoreductase"/>
    <property type="match status" value="1"/>
</dbReference>
<dbReference type="InterPro" id="IPR053135">
    <property type="entry name" value="AKR2_Oxidoreductase"/>
</dbReference>
<dbReference type="InterPro" id="IPR023210">
    <property type="entry name" value="NADP_OxRdtase_dom"/>
</dbReference>
<dbReference type="Proteomes" id="UP000823918">
    <property type="component" value="Unassembled WGS sequence"/>
</dbReference>
<dbReference type="InterPro" id="IPR036812">
    <property type="entry name" value="NAD(P)_OxRdtase_dom_sf"/>
</dbReference>
<dbReference type="Pfam" id="PF00248">
    <property type="entry name" value="Aldo_ket_red"/>
    <property type="match status" value="1"/>
</dbReference>
<organism evidence="2 3">
    <name type="scientific">Candidatus Ruthenibacterium merdavium</name>
    <dbReference type="NCBI Taxonomy" id="2838752"/>
    <lineage>
        <taxon>Bacteria</taxon>
        <taxon>Bacillati</taxon>
        <taxon>Bacillota</taxon>
        <taxon>Clostridia</taxon>
        <taxon>Eubacteriales</taxon>
        <taxon>Oscillospiraceae</taxon>
        <taxon>Ruthenibacterium</taxon>
    </lineage>
</organism>